<dbReference type="AlphaFoldDB" id="A0A8S9ZPB3"/>
<name>A0A8S9ZPB3_9BILA</name>
<accession>A0A8S9ZPB3</accession>
<evidence type="ECO:0000313" key="2">
    <source>
        <dbReference type="Proteomes" id="UP000605970"/>
    </source>
</evidence>
<dbReference type="EMBL" id="JABEBT010000045">
    <property type="protein sequence ID" value="KAF7635249.1"/>
    <property type="molecule type" value="Genomic_DNA"/>
</dbReference>
<evidence type="ECO:0000313" key="1">
    <source>
        <dbReference type="EMBL" id="KAF7635249.1"/>
    </source>
</evidence>
<protein>
    <submittedName>
        <fullName evidence="1">Uncharacterized protein</fullName>
    </submittedName>
</protein>
<organism evidence="1 2">
    <name type="scientific">Meloidogyne graminicola</name>
    <dbReference type="NCBI Taxonomy" id="189291"/>
    <lineage>
        <taxon>Eukaryota</taxon>
        <taxon>Metazoa</taxon>
        <taxon>Ecdysozoa</taxon>
        <taxon>Nematoda</taxon>
        <taxon>Chromadorea</taxon>
        <taxon>Rhabditida</taxon>
        <taxon>Tylenchina</taxon>
        <taxon>Tylenchomorpha</taxon>
        <taxon>Tylenchoidea</taxon>
        <taxon>Meloidogynidae</taxon>
        <taxon>Meloidogyninae</taxon>
        <taxon>Meloidogyne</taxon>
    </lineage>
</organism>
<dbReference type="Proteomes" id="UP000605970">
    <property type="component" value="Unassembled WGS sequence"/>
</dbReference>
<comment type="caution">
    <text evidence="1">The sequence shown here is derived from an EMBL/GenBank/DDBJ whole genome shotgun (WGS) entry which is preliminary data.</text>
</comment>
<keyword evidence="2" id="KW-1185">Reference proteome</keyword>
<proteinExistence type="predicted"/>
<gene>
    <name evidence="1" type="ORF">Mgra_00005365</name>
</gene>
<reference evidence="1" key="1">
    <citation type="journal article" date="2020" name="Ecol. Evol.">
        <title>Genome structure and content of the rice root-knot nematode (Meloidogyne graminicola).</title>
        <authorList>
            <person name="Phan N.T."/>
            <person name="Danchin E.G.J."/>
            <person name="Klopp C."/>
            <person name="Perfus-Barbeoch L."/>
            <person name="Kozlowski D.K."/>
            <person name="Koutsovoulos G.D."/>
            <person name="Lopez-Roques C."/>
            <person name="Bouchez O."/>
            <person name="Zahm M."/>
            <person name="Besnard G."/>
            <person name="Bellafiore S."/>
        </authorList>
    </citation>
    <scope>NUCLEOTIDE SEQUENCE</scope>
    <source>
        <strain evidence="1">VN-18</strain>
    </source>
</reference>
<sequence>MYYAEQQSRNVFIDSVPNVFKTQFIKPIVNVQYVEEKLFQNEIFVQTQILIHSLRQFGQIVL</sequence>